<gene>
    <name evidence="2" type="ORF">FME351_LOCUS711</name>
</gene>
<reference evidence="2" key="1">
    <citation type="submission" date="2021-02" db="EMBL/GenBank/DDBJ databases">
        <authorList>
            <person name="Nowell W R."/>
        </authorList>
    </citation>
    <scope>NUCLEOTIDE SEQUENCE</scope>
</reference>
<accession>A0A817TDB1</accession>
<proteinExistence type="predicted"/>
<organism evidence="2 3">
    <name type="scientific">Rotaria socialis</name>
    <dbReference type="NCBI Taxonomy" id="392032"/>
    <lineage>
        <taxon>Eukaryota</taxon>
        <taxon>Metazoa</taxon>
        <taxon>Spiralia</taxon>
        <taxon>Gnathifera</taxon>
        <taxon>Rotifera</taxon>
        <taxon>Eurotatoria</taxon>
        <taxon>Bdelloidea</taxon>
        <taxon>Philodinida</taxon>
        <taxon>Philodinidae</taxon>
        <taxon>Rotaria</taxon>
    </lineage>
</organism>
<feature type="region of interest" description="Disordered" evidence="1">
    <location>
        <begin position="246"/>
        <end position="266"/>
    </location>
</feature>
<feature type="compositionally biased region" description="Polar residues" evidence="1">
    <location>
        <begin position="246"/>
        <end position="257"/>
    </location>
</feature>
<evidence type="ECO:0000256" key="1">
    <source>
        <dbReference type="SAM" id="MobiDB-lite"/>
    </source>
</evidence>
<evidence type="ECO:0000313" key="3">
    <source>
        <dbReference type="Proteomes" id="UP000663869"/>
    </source>
</evidence>
<dbReference type="AlphaFoldDB" id="A0A817TDB1"/>
<comment type="caution">
    <text evidence="2">The sequence shown here is derived from an EMBL/GenBank/DDBJ whole genome shotgun (WGS) entry which is preliminary data.</text>
</comment>
<sequence>MPKGKMSKKLYWHETLSVNILENYLSQASSTSTTQQQSTGISDVVNQMDHHDFILNTLNEWCEKNLKLNNKTLIENEDFKLLLTQGASEGVCIICSYQVKFHLTRVRHHFSLNKHINISIHVTFKGEKFFELIQQKCGQAFKELMEILSINTVYKLLLVEDDILPVFQKKYRELEKVTQRACLHLDDGTIMLKPSLRMDFDRFIRSLHDINDKQKEQKEIVKKTEDIISLFKNLVKSYQFNESVDTQQSPKQATSSRPAGLSAFYS</sequence>
<dbReference type="Proteomes" id="UP000663869">
    <property type="component" value="Unassembled WGS sequence"/>
</dbReference>
<name>A0A817TDB1_9BILA</name>
<dbReference type="EMBL" id="CAJNYU010000015">
    <property type="protein sequence ID" value="CAF3314123.1"/>
    <property type="molecule type" value="Genomic_DNA"/>
</dbReference>
<evidence type="ECO:0000313" key="2">
    <source>
        <dbReference type="EMBL" id="CAF3314123.1"/>
    </source>
</evidence>
<protein>
    <submittedName>
        <fullName evidence="2">Uncharacterized protein</fullName>
    </submittedName>
</protein>